<feature type="transmembrane region" description="Helical" evidence="2">
    <location>
        <begin position="115"/>
        <end position="136"/>
    </location>
</feature>
<protein>
    <recommendedName>
        <fullName evidence="5">Serine/arginine repetitive matrix protein 2</fullName>
    </recommendedName>
</protein>
<comment type="caution">
    <text evidence="3">The sequence shown here is derived from an EMBL/GenBank/DDBJ whole genome shotgun (WGS) entry which is preliminary data.</text>
</comment>
<evidence type="ECO:0000256" key="1">
    <source>
        <dbReference type="SAM" id="MobiDB-lite"/>
    </source>
</evidence>
<evidence type="ECO:0000313" key="4">
    <source>
        <dbReference type="Proteomes" id="UP000032458"/>
    </source>
</evidence>
<feature type="region of interest" description="Disordered" evidence="1">
    <location>
        <begin position="142"/>
        <end position="173"/>
    </location>
</feature>
<sequence length="326" mass="34051">MTTPSGRAAHWNRVRQGWDYGTPPPARYTGPMPPRPVFVPMGGAEPLPGPATGPTVPPATAGPGALRGDFLAPDGFADASAPLGPVPGSFPPPDGFADIPAPPGPVPGPRRRRQALVAGGAVAVLAAAAGGSYLLWGGDKPAPAHAAHHATSSSAHPTAPSTATDATTGPTAVTDVPTDYRLVHDQAGFTLAVPRDWQRTERTNGVFYSAPDQHGLVQIFQVQHPTETPREALEKTSQQLSHSAANPSYEEISLAPLTDPAPGADAVQLIYAYDSKDVGERVKIVDCAFTAADGRQFAVLVRGTDTEWPHQQDIQRIALRTFTATG</sequence>
<dbReference type="Proteomes" id="UP000032458">
    <property type="component" value="Unassembled WGS sequence"/>
</dbReference>
<evidence type="ECO:0000256" key="2">
    <source>
        <dbReference type="SAM" id="Phobius"/>
    </source>
</evidence>
<keyword evidence="2" id="KW-0812">Transmembrane</keyword>
<accession>A0A0D7CE72</accession>
<dbReference type="PATRIC" id="fig|1240678.4.peg.7764"/>
<keyword evidence="2" id="KW-1133">Transmembrane helix</keyword>
<dbReference type="EMBL" id="JRKI01000061">
    <property type="protein sequence ID" value="KIZ14549.1"/>
    <property type="molecule type" value="Genomic_DNA"/>
</dbReference>
<dbReference type="RefSeq" id="WP_044368243.1">
    <property type="nucleotide sequence ID" value="NZ_JRKI01000061.1"/>
</dbReference>
<name>A0A0D7CE72_9ACTN</name>
<evidence type="ECO:0000313" key="3">
    <source>
        <dbReference type="EMBL" id="KIZ14549.1"/>
    </source>
</evidence>
<gene>
    <name evidence="3" type="ORF">SNA_36445</name>
</gene>
<organism evidence="3 4">
    <name type="scientific">Streptomyces natalensis ATCC 27448</name>
    <dbReference type="NCBI Taxonomy" id="1240678"/>
    <lineage>
        <taxon>Bacteria</taxon>
        <taxon>Bacillati</taxon>
        <taxon>Actinomycetota</taxon>
        <taxon>Actinomycetes</taxon>
        <taxon>Kitasatosporales</taxon>
        <taxon>Streptomycetaceae</taxon>
        <taxon>Streptomyces</taxon>
    </lineage>
</organism>
<proteinExistence type="predicted"/>
<dbReference type="AlphaFoldDB" id="A0A0D7CE72"/>
<evidence type="ECO:0008006" key="5">
    <source>
        <dbReference type="Google" id="ProtNLM"/>
    </source>
</evidence>
<keyword evidence="2" id="KW-0472">Membrane</keyword>
<keyword evidence="4" id="KW-1185">Reference proteome</keyword>
<reference evidence="3 4" key="1">
    <citation type="submission" date="2014-09" db="EMBL/GenBank/DDBJ databases">
        <title>Draft genome sequence of Streptomyces natalensis ATCC 27448, producer of the antifungal pimaricin.</title>
        <authorList>
            <person name="Mendes M.V."/>
            <person name="Beites T."/>
            <person name="Pires S."/>
            <person name="Santos C.L."/>
            <person name="Moradas-Ferreira P."/>
        </authorList>
    </citation>
    <scope>NUCLEOTIDE SEQUENCE [LARGE SCALE GENOMIC DNA]</scope>
    <source>
        <strain evidence="3 4">ATCC 27448</strain>
    </source>
</reference>